<dbReference type="PANTHER" id="PTHR16166">
    <property type="entry name" value="VACUOLAR PROTEIN SORTING-ASSOCIATED PROTEIN VPS13"/>
    <property type="match status" value="1"/>
</dbReference>
<dbReference type="CDD" id="cd14306">
    <property type="entry name" value="UBA_VP13D"/>
    <property type="match status" value="1"/>
</dbReference>
<dbReference type="Pfam" id="PF12624">
    <property type="entry name" value="VPS13_N"/>
    <property type="match status" value="1"/>
</dbReference>
<keyword evidence="7" id="KW-1185">Reference proteome</keyword>
<dbReference type="SUPFAM" id="SSF50370">
    <property type="entry name" value="Ricin B-like lectins"/>
    <property type="match status" value="1"/>
</dbReference>
<dbReference type="InterPro" id="IPR026854">
    <property type="entry name" value="VPS13_N"/>
</dbReference>
<feature type="compositionally biased region" description="Low complexity" evidence="4">
    <location>
        <begin position="965"/>
        <end position="984"/>
    </location>
</feature>
<dbReference type="PROSITE" id="PS50030">
    <property type="entry name" value="UBA"/>
    <property type="match status" value="1"/>
</dbReference>
<dbReference type="InterPro" id="IPR009543">
    <property type="entry name" value="VPS13_VAB"/>
</dbReference>
<evidence type="ECO:0000313" key="7">
    <source>
        <dbReference type="Proteomes" id="UP000078540"/>
    </source>
</evidence>
<dbReference type="InterPro" id="IPR041969">
    <property type="entry name" value="VP13D_UBA"/>
</dbReference>
<dbReference type="SUPFAM" id="SSF46934">
    <property type="entry name" value="UBA-like"/>
    <property type="match status" value="1"/>
</dbReference>
<dbReference type="Pfam" id="PF25033">
    <property type="entry name" value="VPS13_M"/>
    <property type="match status" value="2"/>
</dbReference>
<feature type="region of interest" description="Disordered" evidence="4">
    <location>
        <begin position="955"/>
        <end position="987"/>
    </location>
</feature>
<dbReference type="GO" id="GO:0045053">
    <property type="term" value="P:protein retention in Golgi apparatus"/>
    <property type="evidence" value="ECO:0007669"/>
    <property type="project" value="TreeGrafter"/>
</dbReference>
<dbReference type="InterPro" id="IPR026847">
    <property type="entry name" value="VPS13"/>
</dbReference>
<dbReference type="InterPro" id="IPR015940">
    <property type="entry name" value="UBA"/>
</dbReference>
<gene>
    <name evidence="6" type="ORF">ALC53_02965</name>
</gene>
<dbReference type="GO" id="GO:0006869">
    <property type="term" value="P:lipid transport"/>
    <property type="evidence" value="ECO:0007669"/>
    <property type="project" value="UniProtKB-KW"/>
</dbReference>
<sequence>MLEGLVAWVLNNYLGKYVENLNTDQLSIALLSGEVELENLPLKREALRHIGLPMEVKAGFIGKVRLQVPVRQIRTASWVIGIEQLYLVAGPINLDEYDNEAEEQAILEYKLSRLDALEARWRADIEHDPGYYASSYSSWLNYGTSLVTNIIENLQLNIKDVHIRYEDGITLSDDNGIAFGITIGALTTQSCDASWIPCSTSWNLTDASFKLMELDSLSVYWNHVKKDQLFGGLNLGALAIAMSKNKIHRHILSPVNARAHIKRDRTERPLRSINKPRIVVDLLLDEVPLSITDLQYEEMVKCIKELDRIDRRKQQWRCRPVVPVKTACKEWWKYAARCHLGRDAFKSKPSWKNVLLRARENICYVQAYAKLLGTPTSILPPEIKMLKEKVENERNFDELRILRELAMEKVRPAKSSQEFNMNVPQGRGMLEQWFPQWWGWYSKTPHSSNGTQNGSSSTTFDGELLDVLADTMNDDTLLRRDTVFGQFNFALVQGAVSLCTEKDESNGRKTVIELKFERVNLSYESRPRSGSHKFSISLGALYLHDFLTESSTFPILMQPQVASNGMSSRIRNSSEKLTKTPRHLFELIYEKRPLHINVDHLLHVYSQSLDIVYNPIVIYWLIDFMCKPHRSASSNQRFQAMKRRTRRQLIKNWEQILDGDFVYRSSWDLQFKISAPQILLVESFVDSNAAVVMVDFGKLHLSNDANLNQVILKTESTNSDDEDERFETPCSTPPGSQENGSLHDFQGLSETELHKKLYDQYSIDLVDLQILVGKTKDNWKHVRTRSMSSLHFLERFNISLQIERRVFTTSDPNFPSVTVSGNLPRLVVHVNEQKVGAIRLIYNLLSSFSNSAGIPQTEAVIEPKSPRKEENLDRSLSHAVMVQFIIDQMAFELQSRGRSVAELQVSGVRAALSKRMADLSVSLSVHGLLLVDALQEFGPDFELLVASHKHVGMDSVSGRLRDSEPTSPVSPESPESPDSTRPPRLTSPVALTNALSTLVTKTKTLHSPKNNSSICLEKLDSEALIVMELTLVDDPTENLRMANIQFNNLDIIANQETIVELLGFFRRILPLQKSRSAYIASQDNSLSSQSTEVKSMSTRTEITFDFHRLNVLLLRAVMQDNHLVGQKIATATMSDARIQATLAANTSISGSLGGVQVLDQTPTGKTHQRIISVGRDPLADPPHHPLEHFSNLSDQPEAFRFVANRNTRQADEEDCVEIDLDLTIRVASVWYTHAPHLISELRSCADEFKQYLSNFARQISAAATDMAIGLVNADDWTIPPRKRLPSVSVDLDNANALSLRLDVLLESPVLVIPRSSHSRQVFVAHLGTMSLRHEPHLGSMAKHKVTLEVRDMNLYSLEVSANQSIGQSQNNLPRAEEMYSCKELGKPILHDTTLKILVEKQNTLTQSMSFLLDNGDFTNNSPIVQVHGAVITPLKVSLSRGQYEQLLDTTHRLFSMPAVTATAAVSEYDDFDGVSDYSEKLDLCVKVSFELPILSVELKQAHSEQPLVELSMRDFVVKYDKLHRNESSVQVALRSLLMEDLLCPVGSRHRYMMQSSAPARAKLPTGVSKSCPDLVFLRQYKNAFGRGSLPDRLETYTLYDAIPAHWHRKPAISAADTPNTPPPSPGGITSEENLVLMSITMTRPEENGCRKITLEDRFHRKMVTVDFNCLDLVISVESWMVVFDFFGIAGLSGATSDEVAAHRATPDSDSTGVNKVDDNLPERSETEIEVRSLTLVLTQQEREIAKANVSNANMHILKTVDGKTKVSGSLGSMSLLDLTPHGRFYRERFLSSGRKALNFQYSSYADCEDRPHDARLKLEMSAVHYVHTQRFVAELQAFFSHFSQLWSIMRNLRAGVGAVIDMNKRDTRLSLQLHAGAPVILLPVSSRSDELILLDLGELTAHNRFDTSLVIPDCLLDVMLLELVNMDVYAARRLKCDSTLNEDTDTLMVGGFLIKKMGPSLLTEKCHLKLRVERNLDTYISRDIPDLSVHVKLHPSHNIAALACINFIKSRLTLDSLSDGSQDIDLVSQEILITDTRFQNEPVDRQCNVFTRILQPLRDTADTEAGQDRVQAEVHHRKRKAYSATTILLHSMRLTAILDWWQAVRDFLLLNSPEPDPISGSMHVSIVNQETEIIDTVVTAVPFELKVNITDSELVIVEDTAILDTNAVILKTTAVLSYRSTPQEGEKPLSCNLSHCELFSCILGLENETALSIIDPVGASLDLTQEKCLEIQLQPLCVRLSYHDVTMFSRMLSSLPKQTLWAKQRSSEAVMESSQMMDSPVLKLISLGFAEADCRIALDHCDGQLDDAALWLTQNAVPTSAVAASDDSIFRAVELQVSCMRICIIDDCRDADVPLLEITLADFNMRKLSQYPGLLSATIGVDYYNRGLSGWEPFIESWRANIEWEQIFTSSFDPRRLHVSINSYDSVNVNVTLTLVELVQLVKHNWTQDYYLSNGNTIVSKSVTRGQIYRPKNNLDKDDTWIEVIPGDTTPFTFEERGKLRHHATHIVRRHQIAVLVEGWKPVDPVTVDRVGIYFRHANADVTGFQVNNNNNTSNSNNNNVHFQPIISKTRVVFAVELEGSARKLVTIRSALQVSNKLAHPIEIKMEKSLNTLNQLGYLPLTSVSTGRILQVPAQSVMSVPLTHTGVQMCFKPFISNYLFQYCMESVNWTIVKKPLEVMENYVTCRTNQNNIFRMCVAVRRNNYPPDGMQVLPAHTITVMAPITLTNLLPYELIYEAGVEGGRITPGCSADLHCANLNEQLEIMIQLDGYPGCGMIILPPNSSSYTARLKLLDSSSRMLYLQATVAVEKGAAMQINITAPYWIINKTGLPLVFRQEGVGIEAAGQFEEHERARMVAPLLFSFSDEEASRTLSVRIGTEVHPHGVPQWSQHFHLQPGIHVHRLRISLRDGRPDIVYLISVATRTARGRYRATTVITLSPRYQLHNKSSYTLELAQKCFTTTVVSLLQLITMMTKNDNIGVPDSLRWTVRPHSSVPYALDEPIKTAGLVLTAPGDVTASYDLNKLGEGRGLTYENFIYIAFTGTFKTDSDLGTSENNLDPLDVETQRLVLEAGSGGWVVLRRKQYGDRAQLWRMTGDGQLQHEGSSPPRDKHSKASDTIFVLDIAGTAPQPFTYCALALRKPDPRRRSTQTWRFTDDGRLCCAHKNMCVQSKDGFMGLYEGSEAVLGPQIHGNPPSIEQRVGRQKLRPGSGFLSVRVTTDGPTRVLQVLDIKERGVGKKKTFALLEERDWSHIAVSHRPTQINADIKKSDSSELNLELNLPAGLGLSIVSQRPLEELLFARLAEISFDLVRTPLNTTLDLSVADVQIDNQLFEAQCTSVLFVTRSSRTEDEHRPTLHLAMEKLQSKNQNAEIYKHVVVSVKPLCVHLEEKFILKLAAFLGIGKSELEVPVDENDFKAQRFISEVSAAHSKRYYFGALKLVPNQVKLSVLTTTKLPHHLQAVKRKLGLTLINFENATIELEPFVKKHPFESSQFLIHSIVKHYKDELKWQAAVILGSVDFLGNPLGFMNDVTEGVSGLIYEGSVKSLVKNVTHGISNSAAKVTESLSDGLGRVIMDERHEEARQRIRANTTGSSDHLGFFAGFGRGVVGTITKPVVGVLDLATETASAVRETSRSAHRAIPKRDRPPRVVSGSTGLLPPYNRQQAEGQEFLYSINNRDYSELFVAYECLCSGSENLKVLVSNERIRVISGGTKAVVTQVSLADLLCCQPMQKIQSNNVTLHYIELISRFDSSAAVNLDGLAELLRRPKVRCDNEEVTKRVSQQINYAKGMHEERSLTLSSSDNMLDDVQHYK</sequence>
<dbReference type="InterPro" id="IPR035992">
    <property type="entry name" value="Ricin_B-like_lectins"/>
</dbReference>
<dbReference type="InterPro" id="IPR009060">
    <property type="entry name" value="UBA-like_sf"/>
</dbReference>
<dbReference type="CDD" id="cd23453">
    <property type="entry name" value="beta-trefoil_Ricin_VPS13D"/>
    <property type="match status" value="1"/>
</dbReference>
<dbReference type="Gene3D" id="1.10.8.10">
    <property type="entry name" value="DNA helicase RuvA subunit, C-terminal domain"/>
    <property type="match status" value="1"/>
</dbReference>
<feature type="region of interest" description="Disordered" evidence="4">
    <location>
        <begin position="1702"/>
        <end position="1723"/>
    </location>
</feature>
<evidence type="ECO:0000256" key="2">
    <source>
        <dbReference type="ARBA" id="ARBA00022448"/>
    </source>
</evidence>
<evidence type="ECO:0000313" key="6">
    <source>
        <dbReference type="EMBL" id="KYM88482.1"/>
    </source>
</evidence>
<feature type="domain" description="UBA" evidence="5">
    <location>
        <begin position="2275"/>
        <end position="2315"/>
    </location>
</feature>
<dbReference type="Pfam" id="PF25037">
    <property type="entry name" value="VPS13_C"/>
    <property type="match status" value="1"/>
</dbReference>
<feature type="compositionally biased region" description="Polar residues" evidence="4">
    <location>
        <begin position="729"/>
        <end position="740"/>
    </location>
</feature>
<dbReference type="GO" id="GO:0006623">
    <property type="term" value="P:protein targeting to vacuole"/>
    <property type="evidence" value="ECO:0007669"/>
    <property type="project" value="TreeGrafter"/>
</dbReference>
<evidence type="ECO:0000256" key="4">
    <source>
        <dbReference type="SAM" id="MobiDB-lite"/>
    </source>
</evidence>
<dbReference type="STRING" id="520822.A0A195BPN5"/>
<reference evidence="6 7" key="1">
    <citation type="submission" date="2015-09" db="EMBL/GenBank/DDBJ databases">
        <title>Atta colombica WGS genome.</title>
        <authorList>
            <person name="Nygaard S."/>
            <person name="Hu H."/>
            <person name="Boomsma J."/>
            <person name="Zhang G."/>
        </authorList>
    </citation>
    <scope>NUCLEOTIDE SEQUENCE [LARGE SCALE GENOMIC DNA]</scope>
    <source>
        <strain evidence="6">Treedump-2</strain>
        <tissue evidence="6">Whole body</tissue>
    </source>
</reference>
<keyword evidence="3" id="KW-0445">Lipid transport</keyword>
<evidence type="ECO:0000256" key="3">
    <source>
        <dbReference type="ARBA" id="ARBA00023055"/>
    </source>
</evidence>
<dbReference type="InterPro" id="IPR056747">
    <property type="entry name" value="VPS13-like_M"/>
</dbReference>
<feature type="region of interest" description="Disordered" evidence="4">
    <location>
        <begin position="3627"/>
        <end position="3655"/>
    </location>
</feature>
<name>A0A195BPN5_9HYME</name>
<proteinExistence type="inferred from homology"/>
<dbReference type="Proteomes" id="UP000078540">
    <property type="component" value="Unassembled WGS sequence"/>
</dbReference>
<protein>
    <submittedName>
        <fullName evidence="6">Vacuolar protein sorting-associated protein 13D</fullName>
    </submittedName>
</protein>
<dbReference type="EMBL" id="KQ976424">
    <property type="protein sequence ID" value="KYM88482.1"/>
    <property type="molecule type" value="Genomic_DNA"/>
</dbReference>
<accession>A0A195BPN5</accession>
<dbReference type="PANTHER" id="PTHR16166:SF141">
    <property type="entry name" value="INTERMEMBRANE LIPID TRANSFER PROTEIN VPS13D"/>
    <property type="match status" value="1"/>
</dbReference>
<dbReference type="Gene3D" id="2.80.10.50">
    <property type="match status" value="1"/>
</dbReference>
<dbReference type="Pfam" id="PF25036">
    <property type="entry name" value="VPS13_VAB"/>
    <property type="match status" value="1"/>
</dbReference>
<organism evidence="6 7">
    <name type="scientific">Atta colombica</name>
    <dbReference type="NCBI Taxonomy" id="520822"/>
    <lineage>
        <taxon>Eukaryota</taxon>
        <taxon>Metazoa</taxon>
        <taxon>Ecdysozoa</taxon>
        <taxon>Arthropoda</taxon>
        <taxon>Hexapoda</taxon>
        <taxon>Insecta</taxon>
        <taxon>Pterygota</taxon>
        <taxon>Neoptera</taxon>
        <taxon>Endopterygota</taxon>
        <taxon>Hymenoptera</taxon>
        <taxon>Apocrita</taxon>
        <taxon>Aculeata</taxon>
        <taxon>Formicoidea</taxon>
        <taxon>Formicidae</taxon>
        <taxon>Myrmicinae</taxon>
        <taxon>Atta</taxon>
    </lineage>
</organism>
<feature type="region of interest" description="Disordered" evidence="4">
    <location>
        <begin position="717"/>
        <end position="743"/>
    </location>
</feature>
<evidence type="ECO:0000256" key="1">
    <source>
        <dbReference type="ARBA" id="ARBA00006545"/>
    </source>
</evidence>
<evidence type="ECO:0000259" key="5">
    <source>
        <dbReference type="PROSITE" id="PS50030"/>
    </source>
</evidence>
<dbReference type="GO" id="GO:0007005">
    <property type="term" value="P:mitochondrion organization"/>
    <property type="evidence" value="ECO:0007669"/>
    <property type="project" value="TreeGrafter"/>
</dbReference>
<keyword evidence="2" id="KW-0813">Transport</keyword>
<dbReference type="InterPro" id="IPR056748">
    <property type="entry name" value="VPS13-like_C"/>
</dbReference>
<comment type="similarity">
    <text evidence="1">Belongs to the VPS13 family.</text>
</comment>